<gene>
    <name evidence="1" type="ORF">FB557_0288</name>
</gene>
<accession>A0A560WGE3</accession>
<organism evidence="1 2">
    <name type="scientific">Marihabitans asiaticum</name>
    <dbReference type="NCBI Taxonomy" id="415218"/>
    <lineage>
        <taxon>Bacteria</taxon>
        <taxon>Bacillati</taxon>
        <taxon>Actinomycetota</taxon>
        <taxon>Actinomycetes</taxon>
        <taxon>Micrococcales</taxon>
        <taxon>Intrasporangiaceae</taxon>
        <taxon>Marihabitans</taxon>
    </lineage>
</organism>
<protein>
    <submittedName>
        <fullName evidence="1">Uncharacterized protein</fullName>
    </submittedName>
</protein>
<name>A0A560WGE3_9MICO</name>
<proteinExistence type="predicted"/>
<dbReference type="AlphaFoldDB" id="A0A560WGE3"/>
<keyword evidence="2" id="KW-1185">Reference proteome</keyword>
<evidence type="ECO:0000313" key="2">
    <source>
        <dbReference type="Proteomes" id="UP000315628"/>
    </source>
</evidence>
<dbReference type="EMBL" id="VIUW01000001">
    <property type="protein sequence ID" value="TWD16752.1"/>
    <property type="molecule type" value="Genomic_DNA"/>
</dbReference>
<sequence length="183" mass="19668">MAQRDRARPSRLWRPRVAEQPLLTWVVDPLSETVRSQIGAVRDVVMAVHDRITVEVVLTGDHASSEHVAAGVIALLAADGATPVQAVEDVVRAHADEGMDVAKPSSFAAIAHRRSQDGEAVEIFAASDRARAMAREDRSVARDLGDPRDHALFFSGTTGVHRLPAPDRGARAVLAALEEVHPA</sequence>
<evidence type="ECO:0000313" key="1">
    <source>
        <dbReference type="EMBL" id="TWD16752.1"/>
    </source>
</evidence>
<dbReference type="Proteomes" id="UP000315628">
    <property type="component" value="Unassembled WGS sequence"/>
</dbReference>
<reference evidence="1 2" key="1">
    <citation type="submission" date="2019-06" db="EMBL/GenBank/DDBJ databases">
        <title>Sequencing the genomes of 1000 actinobacteria strains.</title>
        <authorList>
            <person name="Klenk H.-P."/>
        </authorList>
    </citation>
    <scope>NUCLEOTIDE SEQUENCE [LARGE SCALE GENOMIC DNA]</scope>
    <source>
        <strain evidence="1 2">DSM 18935</strain>
    </source>
</reference>
<comment type="caution">
    <text evidence="1">The sequence shown here is derived from an EMBL/GenBank/DDBJ whole genome shotgun (WGS) entry which is preliminary data.</text>
</comment>